<feature type="compositionally biased region" description="Low complexity" evidence="1">
    <location>
        <begin position="38"/>
        <end position="47"/>
    </location>
</feature>
<accession>A0AAD5LCR5</accession>
<evidence type="ECO:0000256" key="1">
    <source>
        <dbReference type="SAM" id="MobiDB-lite"/>
    </source>
</evidence>
<comment type="caution">
    <text evidence="2">The sequence shown here is derived from an EMBL/GenBank/DDBJ whole genome shotgun (WGS) entry which is preliminary data.</text>
</comment>
<evidence type="ECO:0000313" key="2">
    <source>
        <dbReference type="EMBL" id="KAI9559535.1"/>
    </source>
</evidence>
<organism evidence="2 3">
    <name type="scientific">Daphnia sinensis</name>
    <dbReference type="NCBI Taxonomy" id="1820382"/>
    <lineage>
        <taxon>Eukaryota</taxon>
        <taxon>Metazoa</taxon>
        <taxon>Ecdysozoa</taxon>
        <taxon>Arthropoda</taxon>
        <taxon>Crustacea</taxon>
        <taxon>Branchiopoda</taxon>
        <taxon>Diplostraca</taxon>
        <taxon>Cladocera</taxon>
        <taxon>Anomopoda</taxon>
        <taxon>Daphniidae</taxon>
        <taxon>Daphnia</taxon>
        <taxon>Daphnia similis group</taxon>
    </lineage>
</organism>
<dbReference type="Proteomes" id="UP000820818">
    <property type="component" value="Linkage Group LG4"/>
</dbReference>
<protein>
    <submittedName>
        <fullName evidence="2">Uncharacterized protein</fullName>
    </submittedName>
</protein>
<dbReference type="EMBL" id="WJBH02000004">
    <property type="protein sequence ID" value="KAI9559535.1"/>
    <property type="molecule type" value="Genomic_DNA"/>
</dbReference>
<dbReference type="AlphaFoldDB" id="A0AAD5LCR5"/>
<gene>
    <name evidence="2" type="ORF">GHT06_013540</name>
</gene>
<keyword evidence="3" id="KW-1185">Reference proteome</keyword>
<feature type="region of interest" description="Disordered" evidence="1">
    <location>
        <begin position="25"/>
        <end position="47"/>
    </location>
</feature>
<reference evidence="2 3" key="1">
    <citation type="submission" date="2022-05" db="EMBL/GenBank/DDBJ databases">
        <title>A multi-omics perspective on studying reproductive biology in Daphnia sinensis.</title>
        <authorList>
            <person name="Jia J."/>
        </authorList>
    </citation>
    <scope>NUCLEOTIDE SEQUENCE [LARGE SCALE GENOMIC DNA]</scope>
    <source>
        <strain evidence="2 3">WSL</strain>
    </source>
</reference>
<sequence>MGPLNYAVQRENKNTTTTSEIVVHVNRMKPLPPRESTPDSPSLTTDSPSFCPFPIDWVIETFPNDITDLFANQPDNFTIDDLFSEQPPITEDESCKNYHANDENQSLNLSTNSEKISTCDCNKPIFVGLLDTSEPHFCNKPSYNDITEVLYEVISKNEPPLRNMGYLCRQWLRQKTIAGYFFGAYDTTYQETPLLVTVQ</sequence>
<name>A0AAD5LCR5_9CRUS</name>
<evidence type="ECO:0000313" key="3">
    <source>
        <dbReference type="Proteomes" id="UP000820818"/>
    </source>
</evidence>
<proteinExistence type="predicted"/>